<gene>
    <name evidence="1" type="ORF">IWQ57_002416</name>
</gene>
<name>A0ACC1K0J8_9FUNG</name>
<sequence>MAFSLTQAEQERVKAAAELGIRLDPIGRADMVLVIVISAMYGVDLVAVAYLLWNRRWPPLKSKCPGIMAAGFGSCVCWFVGDLQINGHVHLAGTPLTNCKAVGVWVRVLLG</sequence>
<organism evidence="1 2">
    <name type="scientific">Coemansia nantahalensis</name>
    <dbReference type="NCBI Taxonomy" id="2789366"/>
    <lineage>
        <taxon>Eukaryota</taxon>
        <taxon>Fungi</taxon>
        <taxon>Fungi incertae sedis</taxon>
        <taxon>Zoopagomycota</taxon>
        <taxon>Kickxellomycotina</taxon>
        <taxon>Kickxellomycetes</taxon>
        <taxon>Kickxellales</taxon>
        <taxon>Kickxellaceae</taxon>
        <taxon>Coemansia</taxon>
    </lineage>
</organism>
<protein>
    <submittedName>
        <fullName evidence="1">Uncharacterized protein</fullName>
    </submittedName>
</protein>
<evidence type="ECO:0000313" key="2">
    <source>
        <dbReference type="Proteomes" id="UP001140234"/>
    </source>
</evidence>
<comment type="caution">
    <text evidence="1">The sequence shown here is derived from an EMBL/GenBank/DDBJ whole genome shotgun (WGS) entry which is preliminary data.</text>
</comment>
<accession>A0ACC1K0J8</accession>
<dbReference type="EMBL" id="JANBUJ010000621">
    <property type="protein sequence ID" value="KAJ2770974.1"/>
    <property type="molecule type" value="Genomic_DNA"/>
</dbReference>
<evidence type="ECO:0000313" key="1">
    <source>
        <dbReference type="EMBL" id="KAJ2770974.1"/>
    </source>
</evidence>
<keyword evidence="2" id="KW-1185">Reference proteome</keyword>
<dbReference type="Proteomes" id="UP001140234">
    <property type="component" value="Unassembled WGS sequence"/>
</dbReference>
<feature type="non-terminal residue" evidence="1">
    <location>
        <position position="111"/>
    </location>
</feature>
<reference evidence="1" key="1">
    <citation type="submission" date="2022-07" db="EMBL/GenBank/DDBJ databases">
        <title>Phylogenomic reconstructions and comparative analyses of Kickxellomycotina fungi.</title>
        <authorList>
            <person name="Reynolds N.K."/>
            <person name="Stajich J.E."/>
            <person name="Barry K."/>
            <person name="Grigoriev I.V."/>
            <person name="Crous P."/>
            <person name="Smith M.E."/>
        </authorList>
    </citation>
    <scope>NUCLEOTIDE SEQUENCE</scope>
    <source>
        <strain evidence="1">CBS 109366</strain>
    </source>
</reference>
<proteinExistence type="predicted"/>